<accession>A0A1I7SJ30</accession>
<keyword evidence="1" id="KW-0732">Signal</keyword>
<evidence type="ECO:0000313" key="3">
    <source>
        <dbReference type="WBParaSite" id="BXY_1305400.1"/>
    </source>
</evidence>
<evidence type="ECO:0000256" key="1">
    <source>
        <dbReference type="SAM" id="SignalP"/>
    </source>
</evidence>
<evidence type="ECO:0000313" key="2">
    <source>
        <dbReference type="Proteomes" id="UP000095284"/>
    </source>
</evidence>
<name>A0A1I7SJ30_BURXY</name>
<sequence>MWTKLFVASCLITVASAHWWRKWEVKAAGQVTCDGNPVARATVVLWEQDSKSYYDKFLCVQKMYHDDTRLKCVSRIYIGCIWLGVFAKVPTKKYRFKTFAKLQLDDGFSGFFNGEKLSSAQNFSTCCRA</sequence>
<organism evidence="2 3">
    <name type="scientific">Bursaphelenchus xylophilus</name>
    <name type="common">Pinewood nematode worm</name>
    <name type="synonym">Aphelenchoides xylophilus</name>
    <dbReference type="NCBI Taxonomy" id="6326"/>
    <lineage>
        <taxon>Eukaryota</taxon>
        <taxon>Metazoa</taxon>
        <taxon>Ecdysozoa</taxon>
        <taxon>Nematoda</taxon>
        <taxon>Chromadorea</taxon>
        <taxon>Rhabditida</taxon>
        <taxon>Tylenchina</taxon>
        <taxon>Tylenchomorpha</taxon>
        <taxon>Aphelenchoidea</taxon>
        <taxon>Aphelenchoididae</taxon>
        <taxon>Bursaphelenchus</taxon>
    </lineage>
</organism>
<feature type="signal peptide" evidence="1">
    <location>
        <begin position="1"/>
        <end position="17"/>
    </location>
</feature>
<dbReference type="WBParaSite" id="BXY_1305400.1">
    <property type="protein sequence ID" value="BXY_1305400.1"/>
    <property type="gene ID" value="BXY_1305400"/>
</dbReference>
<dbReference type="AlphaFoldDB" id="A0A1I7SJ30"/>
<feature type="chain" id="PRO_5009306222" evidence="1">
    <location>
        <begin position="18"/>
        <end position="129"/>
    </location>
</feature>
<protein>
    <submittedName>
        <fullName evidence="3">Secreted protein</fullName>
    </submittedName>
</protein>
<dbReference type="Proteomes" id="UP000095284">
    <property type="component" value="Unplaced"/>
</dbReference>
<reference evidence="3" key="1">
    <citation type="submission" date="2016-11" db="UniProtKB">
        <authorList>
            <consortium name="WormBaseParasite"/>
        </authorList>
    </citation>
    <scope>IDENTIFICATION</scope>
</reference>
<proteinExistence type="predicted"/>